<dbReference type="Pfam" id="PF07715">
    <property type="entry name" value="Plug"/>
    <property type="match status" value="1"/>
</dbReference>
<keyword evidence="10" id="KW-0732">Signal</keyword>
<dbReference type="CDD" id="cd01347">
    <property type="entry name" value="ligand_gated_channel"/>
    <property type="match status" value="1"/>
</dbReference>
<gene>
    <name evidence="13" type="ORF">QM524_14985</name>
</gene>
<evidence type="ECO:0000256" key="5">
    <source>
        <dbReference type="ARBA" id="ARBA00023077"/>
    </source>
</evidence>
<proteinExistence type="inferred from homology"/>
<dbReference type="SUPFAM" id="SSF56935">
    <property type="entry name" value="Porins"/>
    <property type="match status" value="1"/>
</dbReference>
<dbReference type="InterPro" id="IPR000531">
    <property type="entry name" value="Beta-barrel_TonB"/>
</dbReference>
<comment type="subcellular location">
    <subcellularLocation>
        <location evidence="1 8">Cell outer membrane</location>
        <topology evidence="1 8">Multi-pass membrane protein</topology>
    </subcellularLocation>
</comment>
<sequence length="775" mass="86323">MKKLFFILTVLLSFGLNIFAQNTTNCNCTLKGVVHETNAHNPIPGAVVYLKGTKYAVFTDAKGEYQFPKLCQGTYTLVCQAVGFQKIEVPINLTQEHSKELTLANDDEHLQEVVVSGKKTENKTKAKSVIEGSDLAETRGQSLGEALKAATGVTTLQTGSSIAKPVIHGMHSNRVLILNNGIRQEGQQWGSEHAPEIDPFMAQKLTVIKGAAGVRYGSDAIAGVIMVEPNPLPDSAAIHGEANLVGFSNGQQGIASGIIEGGLPKKKGWAWRLQGTYKRGADIKTADYYLANTGIQERNFSATIGYNTAHWGTEAYFSYFDTQLGIFAGSHIGNITDLVTAINSSRPNSDYTPSSASYTINRPNQDLAHNLFKVKSFLVSENLGKWQLTLSRQYDWRLEYDVPRGNRTLNTLNFKLTTYQAELLLDHKPLWNTLSGTFGASGMYQENLSSSYELTKPLINTVLIPNYQTKSGGVFLIERWVKNRWEVEGGLRYDIRSSDAYGLDASSKLFNYSFTFNNASSTIGFVWNSSESLSLKGNAAIAWRAPNMNELFSNGVHHGAAAYEKGNINLQPEVAHNFSVTAEYSGSKWAWEISPYLNLINDFIYLKPRVENGEIQTVLSVRGAFPAFDYTQVDARFAGVDASVKYLISKHFTITEKYSMVRAKDTRNNVYMVNIPADRLESSLRYTFGKNQAYVSLTNLLVARQTRVEANSDFLAPPAGYSLWSMNASYPYKNFTFGLGVSNLLNKSYRDYMNRFRYFTDEMGRNISLRVQYRF</sequence>
<organism evidence="13 14">
    <name type="scientific">Flectobacillus roseus</name>
    <dbReference type="NCBI Taxonomy" id="502259"/>
    <lineage>
        <taxon>Bacteria</taxon>
        <taxon>Pseudomonadati</taxon>
        <taxon>Bacteroidota</taxon>
        <taxon>Cytophagia</taxon>
        <taxon>Cytophagales</taxon>
        <taxon>Flectobacillaceae</taxon>
        <taxon>Flectobacillus</taxon>
    </lineage>
</organism>
<evidence type="ECO:0000259" key="12">
    <source>
        <dbReference type="Pfam" id="PF07715"/>
    </source>
</evidence>
<evidence type="ECO:0000256" key="3">
    <source>
        <dbReference type="ARBA" id="ARBA00022452"/>
    </source>
</evidence>
<reference evidence="13 14" key="1">
    <citation type="submission" date="2023-05" db="EMBL/GenBank/DDBJ databases">
        <title>Novel species of genus Flectobacillus isolated from stream in China.</title>
        <authorList>
            <person name="Lu H."/>
        </authorList>
    </citation>
    <scope>NUCLEOTIDE SEQUENCE [LARGE SCALE GENOMIC DNA]</scope>
    <source>
        <strain evidence="13 14">KCTC 42575</strain>
    </source>
</reference>
<accession>A0ABT6YAL3</accession>
<feature type="signal peptide" evidence="10">
    <location>
        <begin position="1"/>
        <end position="20"/>
    </location>
</feature>
<dbReference type="Proteomes" id="UP001236507">
    <property type="component" value="Unassembled WGS sequence"/>
</dbReference>
<evidence type="ECO:0000259" key="11">
    <source>
        <dbReference type="Pfam" id="PF00593"/>
    </source>
</evidence>
<dbReference type="InterPro" id="IPR036942">
    <property type="entry name" value="Beta-barrel_TonB_sf"/>
</dbReference>
<name>A0ABT6YAL3_9BACT</name>
<evidence type="ECO:0000256" key="6">
    <source>
        <dbReference type="ARBA" id="ARBA00023136"/>
    </source>
</evidence>
<keyword evidence="2 8" id="KW-0813">Transport</keyword>
<dbReference type="InterPro" id="IPR039426">
    <property type="entry name" value="TonB-dep_rcpt-like"/>
</dbReference>
<dbReference type="InterPro" id="IPR008969">
    <property type="entry name" value="CarboxyPept-like_regulatory"/>
</dbReference>
<feature type="chain" id="PRO_5047098989" evidence="10">
    <location>
        <begin position="21"/>
        <end position="775"/>
    </location>
</feature>
<evidence type="ECO:0000256" key="8">
    <source>
        <dbReference type="PROSITE-ProRule" id="PRU01360"/>
    </source>
</evidence>
<keyword evidence="13" id="KW-0675">Receptor</keyword>
<dbReference type="SUPFAM" id="SSF49464">
    <property type="entry name" value="Carboxypeptidase regulatory domain-like"/>
    <property type="match status" value="1"/>
</dbReference>
<dbReference type="PANTHER" id="PTHR30069">
    <property type="entry name" value="TONB-DEPENDENT OUTER MEMBRANE RECEPTOR"/>
    <property type="match status" value="1"/>
</dbReference>
<dbReference type="Pfam" id="PF00593">
    <property type="entry name" value="TonB_dep_Rec_b-barrel"/>
    <property type="match status" value="1"/>
</dbReference>
<evidence type="ECO:0000256" key="7">
    <source>
        <dbReference type="ARBA" id="ARBA00023237"/>
    </source>
</evidence>
<keyword evidence="3 8" id="KW-1134">Transmembrane beta strand</keyword>
<evidence type="ECO:0000256" key="1">
    <source>
        <dbReference type="ARBA" id="ARBA00004571"/>
    </source>
</evidence>
<keyword evidence="5 9" id="KW-0798">TonB box</keyword>
<evidence type="ECO:0000256" key="10">
    <source>
        <dbReference type="SAM" id="SignalP"/>
    </source>
</evidence>
<keyword evidence="14" id="KW-1185">Reference proteome</keyword>
<dbReference type="InterPro" id="IPR037066">
    <property type="entry name" value="Plug_dom_sf"/>
</dbReference>
<dbReference type="Gene3D" id="2.40.170.20">
    <property type="entry name" value="TonB-dependent receptor, beta-barrel domain"/>
    <property type="match status" value="1"/>
</dbReference>
<evidence type="ECO:0000313" key="13">
    <source>
        <dbReference type="EMBL" id="MDI9860517.1"/>
    </source>
</evidence>
<evidence type="ECO:0000256" key="2">
    <source>
        <dbReference type="ARBA" id="ARBA00022448"/>
    </source>
</evidence>
<feature type="domain" description="TonB-dependent receptor plug" evidence="12">
    <location>
        <begin position="122"/>
        <end position="224"/>
    </location>
</feature>
<keyword evidence="7 8" id="KW-0998">Cell outer membrane</keyword>
<dbReference type="RefSeq" id="WP_283345202.1">
    <property type="nucleotide sequence ID" value="NZ_JASHIF010000011.1"/>
</dbReference>
<comment type="caution">
    <text evidence="13">The sequence shown here is derived from an EMBL/GenBank/DDBJ whole genome shotgun (WGS) entry which is preliminary data.</text>
</comment>
<evidence type="ECO:0000256" key="9">
    <source>
        <dbReference type="RuleBase" id="RU003357"/>
    </source>
</evidence>
<dbReference type="Gene3D" id="2.170.130.10">
    <property type="entry name" value="TonB-dependent receptor, plug domain"/>
    <property type="match status" value="1"/>
</dbReference>
<dbReference type="PANTHER" id="PTHR30069:SF40">
    <property type="entry name" value="TONB-DEPENDENT RECEPTOR NMB0964-RELATED"/>
    <property type="match status" value="1"/>
</dbReference>
<evidence type="ECO:0000256" key="4">
    <source>
        <dbReference type="ARBA" id="ARBA00022692"/>
    </source>
</evidence>
<comment type="similarity">
    <text evidence="8 9">Belongs to the TonB-dependent receptor family.</text>
</comment>
<protein>
    <submittedName>
        <fullName evidence="13">TonB-dependent receptor</fullName>
    </submittedName>
</protein>
<dbReference type="Pfam" id="PF13715">
    <property type="entry name" value="CarbopepD_reg_2"/>
    <property type="match status" value="1"/>
</dbReference>
<feature type="domain" description="TonB-dependent receptor-like beta-barrel" evidence="11">
    <location>
        <begin position="316"/>
        <end position="744"/>
    </location>
</feature>
<dbReference type="PROSITE" id="PS52016">
    <property type="entry name" value="TONB_DEPENDENT_REC_3"/>
    <property type="match status" value="1"/>
</dbReference>
<keyword evidence="6 8" id="KW-0472">Membrane</keyword>
<dbReference type="InterPro" id="IPR012910">
    <property type="entry name" value="Plug_dom"/>
</dbReference>
<keyword evidence="4 8" id="KW-0812">Transmembrane</keyword>
<dbReference type="EMBL" id="JASHIF010000011">
    <property type="protein sequence ID" value="MDI9860517.1"/>
    <property type="molecule type" value="Genomic_DNA"/>
</dbReference>
<evidence type="ECO:0000313" key="14">
    <source>
        <dbReference type="Proteomes" id="UP001236507"/>
    </source>
</evidence>
<dbReference type="Gene3D" id="2.60.40.1120">
    <property type="entry name" value="Carboxypeptidase-like, regulatory domain"/>
    <property type="match status" value="1"/>
</dbReference>